<evidence type="ECO:0000313" key="6">
    <source>
        <dbReference type="EMBL" id="ALL14713.1"/>
    </source>
</evidence>
<feature type="signal peptide" evidence="5">
    <location>
        <begin position="1"/>
        <end position="36"/>
    </location>
</feature>
<comment type="subcellular location">
    <subcellularLocation>
        <location evidence="1">Cell outer membrane</location>
    </subcellularLocation>
</comment>
<keyword evidence="3" id="KW-0998">Cell outer membrane</keyword>
<evidence type="ECO:0000256" key="4">
    <source>
        <dbReference type="SAM" id="MobiDB-lite"/>
    </source>
</evidence>
<feature type="compositionally biased region" description="Gly residues" evidence="4">
    <location>
        <begin position="663"/>
        <end position="686"/>
    </location>
</feature>
<evidence type="ECO:0000256" key="5">
    <source>
        <dbReference type="SAM" id="SignalP"/>
    </source>
</evidence>
<keyword evidence="2" id="KW-0472">Membrane</keyword>
<dbReference type="Gene3D" id="2.40.170.20">
    <property type="entry name" value="TonB-dependent receptor, beta-barrel domain"/>
    <property type="match status" value="2"/>
</dbReference>
<reference evidence="6 7" key="1">
    <citation type="submission" date="2015-10" db="EMBL/GenBank/DDBJ databases">
        <title>Conservation of the essential genome among Caulobacter and Brevundimonas species.</title>
        <authorList>
            <person name="Scott D."/>
            <person name="Ely B."/>
        </authorList>
    </citation>
    <scope>NUCLEOTIDE SEQUENCE [LARGE SCALE GENOMIC DNA]</scope>
    <source>
        <strain evidence="6 7">CB4</strain>
    </source>
</reference>
<gene>
    <name evidence="6" type="ORF">AQ619_15865</name>
</gene>
<dbReference type="KEGG" id="chq:AQ619_15865"/>
<keyword evidence="5" id="KW-0732">Signal</keyword>
<sequence length="848" mass="89573">MTLPATTPTDDTAARRLRHALMLGTCLALLAAPALAQSRAAVEDDSYEVDALTVTASRQQPGAVIGDIPPELQLSPRDIRAYGVSTVSELIAALEPQTSSARGGDAGGRPVILVNGGRISSFAEVRDIPSEAIARVDILPEEVALKYGYRADQKVINLVLRRRFQARTVEAGARLPTQTGGGDRVELRLNQFSIQRDNRFLIDARVTDQNALYESERPIAQPRSDAAFRSLIPDQASWALNAVLSRPVRDGVSGTLNASIEGSDSTSWLGRNLLTSGPLRRQSETQTGHLGGGLIGAIAGWRWSVTGNAERAKSDSSTERLIAGLAYRDQSNSISTTADLKADFSGTLLRLPAGAVTSTVSGEIETVHLESDSLRAGVARSGDLSRDTGSAKVNLDLPLTSVRNDVLAGLGNLSLNLNLAADRLSDFGTLTTVGYGANWSPVEAFRVIASVTRDQGAPSLGQIGDPEQLTPGVQVYDFRRGESAVISRLSGGNRTLREEEGRVIKLGLSLKPFSKTNLTLTTEYTNTRTDDLIAGFPTGTSQIEAAFPERFVRDAAGRLLQIDARPINFDRRQTTELRTGFTFRKAFGPQPQPGQFRQGQGQGQGQGQPSSQGGAATPRLGGQGAPAGMGAEQALRLAGQDGAPSQGSATEARRESADRSFGNPGGGPGGPGGGFGGGRGFGGGGPPGAGTFQIGLYHTVKFTDEIVIRRGLARLDLLDGAALGSSGGTAKNQLDLQANLSRSGLGANLNARWQEGTVVRGSGALGSQDLSFSGLTTVNLRLFADLGAQPALRGKPFFRGARISGGVDNLFDARQKVRAPDGTTPITYQEDYLDPRGRVIRVSMRKLF</sequence>
<dbReference type="OrthoDB" id="7224136at2"/>
<feature type="region of interest" description="Disordered" evidence="4">
    <location>
        <begin position="584"/>
        <end position="686"/>
    </location>
</feature>
<organism evidence="6 7">
    <name type="scientific">Caulobacter henricii</name>
    <dbReference type="NCBI Taxonomy" id="69395"/>
    <lineage>
        <taxon>Bacteria</taxon>
        <taxon>Pseudomonadati</taxon>
        <taxon>Pseudomonadota</taxon>
        <taxon>Alphaproteobacteria</taxon>
        <taxon>Caulobacterales</taxon>
        <taxon>Caulobacteraceae</taxon>
        <taxon>Caulobacter</taxon>
    </lineage>
</organism>
<keyword evidence="7" id="KW-1185">Reference proteome</keyword>
<feature type="compositionally biased region" description="Low complexity" evidence="4">
    <location>
        <begin position="587"/>
        <end position="599"/>
    </location>
</feature>
<feature type="chain" id="PRO_5006052710" description="TonB-dependent receptor" evidence="5">
    <location>
        <begin position="37"/>
        <end position="848"/>
    </location>
</feature>
<dbReference type="AlphaFoldDB" id="A0A0P0P2Q7"/>
<accession>A0A0P0P2Q7</accession>
<evidence type="ECO:0008006" key="8">
    <source>
        <dbReference type="Google" id="ProtNLM"/>
    </source>
</evidence>
<dbReference type="PANTHER" id="PTHR47234:SF1">
    <property type="entry name" value="TONB-DEPENDENT RECEPTOR"/>
    <property type="match status" value="1"/>
</dbReference>
<dbReference type="PANTHER" id="PTHR47234">
    <property type="match status" value="1"/>
</dbReference>
<dbReference type="RefSeq" id="WP_062149864.1">
    <property type="nucleotide sequence ID" value="NZ_CP013002.1"/>
</dbReference>
<dbReference type="GO" id="GO:0009279">
    <property type="term" value="C:cell outer membrane"/>
    <property type="evidence" value="ECO:0007669"/>
    <property type="project" value="UniProtKB-SubCell"/>
</dbReference>
<proteinExistence type="predicted"/>
<dbReference type="Proteomes" id="UP000056905">
    <property type="component" value="Chromosome"/>
</dbReference>
<evidence type="ECO:0000313" key="7">
    <source>
        <dbReference type="Proteomes" id="UP000056905"/>
    </source>
</evidence>
<evidence type="ECO:0000256" key="1">
    <source>
        <dbReference type="ARBA" id="ARBA00004442"/>
    </source>
</evidence>
<protein>
    <recommendedName>
        <fullName evidence="8">TonB-dependent receptor</fullName>
    </recommendedName>
</protein>
<evidence type="ECO:0000256" key="2">
    <source>
        <dbReference type="ARBA" id="ARBA00023136"/>
    </source>
</evidence>
<dbReference type="STRING" id="69395.AQ619_15865"/>
<dbReference type="InterPro" id="IPR036942">
    <property type="entry name" value="Beta-barrel_TonB_sf"/>
</dbReference>
<dbReference type="EMBL" id="CP013002">
    <property type="protein sequence ID" value="ALL14713.1"/>
    <property type="molecule type" value="Genomic_DNA"/>
</dbReference>
<dbReference type="SUPFAM" id="SSF56935">
    <property type="entry name" value="Porins"/>
    <property type="match status" value="1"/>
</dbReference>
<evidence type="ECO:0000256" key="3">
    <source>
        <dbReference type="ARBA" id="ARBA00023237"/>
    </source>
</evidence>
<name>A0A0P0P2Q7_9CAUL</name>